<dbReference type="CDD" id="cd19510">
    <property type="entry name" value="RecA-like_BCS1"/>
    <property type="match status" value="1"/>
</dbReference>
<sequence length="444" mass="50128">MSQQAPTIDFDKIRSSSDGSVSGMMSSAFEEVVVNNPYFAAGGGLMLLGTGLALTRQAVIRSSGLIYRQLLVDLEIPSKDKSYLWFLEWMSQYKHRSSRHLSVETNFVQHNNGAVTTKFSLVPGPGKHLIRYKGAFMLVNRERSGKLIDMTNGSPFETVRLTTLYRDRYLFSDLLTEAKTMALKIREGKTVIYTSWGPEWRPFGQPRSKRLMGSVILDEGLDKMIIEDVQDFLKSGEWYHNRGIPYRRGYLLYGPPGSGKTSFIQAVAGELDYNICILNLSEKNLTDDRLNHLMNHIPDRSILVLEDVDAAFNKREQSSEQGYTSGVTFSGLLNALDGVASAEECITFMTTNHPEKLDPALLRPGRVDLKVLIGNATEYQVRNMFLKFYENDEQNCDIFMKKFKELGLKDVSTAQLQGLFVYNKRDPTAATAMIETLKRPNDAF</sequence>
<gene>
    <name evidence="14" type="ORF">CANTEDRAFT_111981</name>
</gene>
<evidence type="ECO:0000256" key="9">
    <source>
        <dbReference type="ARBA" id="ARBA00023128"/>
    </source>
</evidence>
<reference evidence="14 15" key="1">
    <citation type="journal article" date="2011" name="Proc. Natl. Acad. Sci. U.S.A.">
        <title>Comparative genomics of xylose-fermenting fungi for enhanced biofuel production.</title>
        <authorList>
            <person name="Wohlbach D.J."/>
            <person name="Kuo A."/>
            <person name="Sato T.K."/>
            <person name="Potts K.M."/>
            <person name="Salamov A.A."/>
            <person name="LaButti K.M."/>
            <person name="Sun H."/>
            <person name="Clum A."/>
            <person name="Pangilinan J.L."/>
            <person name="Lindquist E.A."/>
            <person name="Lucas S."/>
            <person name="Lapidus A."/>
            <person name="Jin M."/>
            <person name="Gunawan C."/>
            <person name="Balan V."/>
            <person name="Dale B.E."/>
            <person name="Jeffries T.W."/>
            <person name="Zinkel R."/>
            <person name="Barry K.W."/>
            <person name="Grigoriev I.V."/>
            <person name="Gasch A.P."/>
        </authorList>
    </citation>
    <scope>NUCLEOTIDE SEQUENCE [LARGE SCALE GENOMIC DNA]</scope>
    <source>
        <strain evidence="15">ATCC 10573 / BCRC 21748 / CBS 615 / JCM 9827 / NBRC 10315 / NRRL Y-1498 / VKM Y-70</strain>
    </source>
</reference>
<dbReference type="GO" id="GO:0005524">
    <property type="term" value="F:ATP binding"/>
    <property type="evidence" value="ECO:0007669"/>
    <property type="project" value="UniProtKB-KW"/>
</dbReference>
<evidence type="ECO:0000256" key="7">
    <source>
        <dbReference type="ARBA" id="ARBA00022840"/>
    </source>
</evidence>
<evidence type="ECO:0000256" key="1">
    <source>
        <dbReference type="ARBA" id="ARBA00004434"/>
    </source>
</evidence>
<keyword evidence="15" id="KW-1185">Reference proteome</keyword>
<dbReference type="Pfam" id="PF25426">
    <property type="entry name" value="AAA_lid_BCS1"/>
    <property type="match status" value="1"/>
</dbReference>
<dbReference type="InterPro" id="IPR027417">
    <property type="entry name" value="P-loop_NTPase"/>
</dbReference>
<evidence type="ECO:0000313" key="15">
    <source>
        <dbReference type="Proteomes" id="UP000000707"/>
    </source>
</evidence>
<feature type="domain" description="BCS1 N-terminal" evidence="13">
    <location>
        <begin position="46"/>
        <end position="215"/>
    </location>
</feature>
<dbReference type="eggNOG" id="KOG0743">
    <property type="taxonomic scope" value="Eukaryota"/>
</dbReference>
<dbReference type="Proteomes" id="UP000000707">
    <property type="component" value="Unassembled WGS sequence"/>
</dbReference>
<organism evidence="15">
    <name type="scientific">Candida tenuis (strain ATCC 10573 / BCRC 21748 / CBS 615 / JCM 9827 / NBRC 10315 / NRRL Y-1498 / VKM Y-70)</name>
    <name type="common">Yeast</name>
    <name type="synonym">Yamadazyma tenuis</name>
    <dbReference type="NCBI Taxonomy" id="590646"/>
    <lineage>
        <taxon>Eukaryota</taxon>
        <taxon>Fungi</taxon>
        <taxon>Dikarya</taxon>
        <taxon>Ascomycota</taxon>
        <taxon>Saccharomycotina</taxon>
        <taxon>Pichiomycetes</taxon>
        <taxon>Debaryomycetaceae</taxon>
        <taxon>Yamadazyma</taxon>
    </lineage>
</organism>
<dbReference type="Pfam" id="PF00004">
    <property type="entry name" value="AAA"/>
    <property type="match status" value="1"/>
</dbReference>
<evidence type="ECO:0000256" key="10">
    <source>
        <dbReference type="ARBA" id="ARBA00023136"/>
    </source>
</evidence>
<keyword evidence="3" id="KW-0812">Transmembrane</keyword>
<dbReference type="EMBL" id="GL996528">
    <property type="protein sequence ID" value="EGV60180.1"/>
    <property type="molecule type" value="Genomic_DNA"/>
</dbReference>
<keyword evidence="4" id="KW-0547">Nucleotide-binding</keyword>
<dbReference type="InterPro" id="IPR014851">
    <property type="entry name" value="BCS1_N"/>
</dbReference>
<accession>G3BCJ6</accession>
<dbReference type="Gene3D" id="3.40.50.300">
    <property type="entry name" value="P-loop containing nucleotide triphosphate hydrolases"/>
    <property type="match status" value="1"/>
</dbReference>
<dbReference type="InterPro" id="IPR057495">
    <property type="entry name" value="AAA_lid_BCS1"/>
</dbReference>
<name>G3BCJ6_CANTC</name>
<dbReference type="GO" id="GO:0005743">
    <property type="term" value="C:mitochondrial inner membrane"/>
    <property type="evidence" value="ECO:0007669"/>
    <property type="project" value="UniProtKB-SubCell"/>
</dbReference>
<evidence type="ECO:0000256" key="5">
    <source>
        <dbReference type="ARBA" id="ARBA00022792"/>
    </source>
</evidence>
<evidence type="ECO:0000256" key="2">
    <source>
        <dbReference type="ARBA" id="ARBA00007448"/>
    </source>
</evidence>
<keyword evidence="6" id="KW-0378">Hydrolase</keyword>
<dbReference type="FunFam" id="3.40.50.300:FF:000768">
    <property type="entry name" value="Probable mitochondrial chaperone bcs1"/>
    <property type="match status" value="1"/>
</dbReference>
<dbReference type="SMART" id="SM01024">
    <property type="entry name" value="BCS1_N"/>
    <property type="match status" value="1"/>
</dbReference>
<dbReference type="KEGG" id="cten:18246335"/>
<keyword evidence="5" id="KW-0999">Mitochondrion inner membrane</keyword>
<evidence type="ECO:0000259" key="13">
    <source>
        <dbReference type="SMART" id="SM01024"/>
    </source>
</evidence>
<evidence type="ECO:0000256" key="11">
    <source>
        <dbReference type="ARBA" id="ARBA00048778"/>
    </source>
</evidence>
<evidence type="ECO:0000259" key="12">
    <source>
        <dbReference type="SMART" id="SM00382"/>
    </source>
</evidence>
<dbReference type="SMART" id="SM00382">
    <property type="entry name" value="AAA"/>
    <property type="match status" value="1"/>
</dbReference>
<keyword evidence="9" id="KW-0496">Mitochondrion</keyword>
<comment type="subcellular location">
    <subcellularLocation>
        <location evidence="1">Mitochondrion inner membrane</location>
        <topology evidence="1">Single-pass membrane protein</topology>
    </subcellularLocation>
</comment>
<proteinExistence type="inferred from homology"/>
<evidence type="ECO:0008006" key="16">
    <source>
        <dbReference type="Google" id="ProtNLM"/>
    </source>
</evidence>
<dbReference type="SUPFAM" id="SSF52540">
    <property type="entry name" value="P-loop containing nucleoside triphosphate hydrolases"/>
    <property type="match status" value="1"/>
</dbReference>
<dbReference type="InterPro" id="IPR050747">
    <property type="entry name" value="Mitochondrial_chaperone_BCS1"/>
</dbReference>
<dbReference type="InterPro" id="IPR003593">
    <property type="entry name" value="AAA+_ATPase"/>
</dbReference>
<dbReference type="InterPro" id="IPR003959">
    <property type="entry name" value="ATPase_AAA_core"/>
</dbReference>
<protein>
    <recommendedName>
        <fullName evidence="16">Mitochondrial chaperone BCS1</fullName>
    </recommendedName>
</protein>
<dbReference type="AlphaFoldDB" id="G3BCJ6"/>
<dbReference type="HOGENOM" id="CLU_010189_6_2_1"/>
<dbReference type="GO" id="GO:0016887">
    <property type="term" value="F:ATP hydrolysis activity"/>
    <property type="evidence" value="ECO:0007669"/>
    <property type="project" value="InterPro"/>
</dbReference>
<comment type="catalytic activity">
    <reaction evidence="11">
        <text>ATP + H2O = ADP + phosphate + H(+)</text>
        <dbReference type="Rhea" id="RHEA:13065"/>
        <dbReference type="ChEBI" id="CHEBI:15377"/>
        <dbReference type="ChEBI" id="CHEBI:15378"/>
        <dbReference type="ChEBI" id="CHEBI:30616"/>
        <dbReference type="ChEBI" id="CHEBI:43474"/>
        <dbReference type="ChEBI" id="CHEBI:456216"/>
    </reaction>
    <physiologicalReaction direction="left-to-right" evidence="11">
        <dbReference type="Rhea" id="RHEA:13066"/>
    </physiologicalReaction>
</comment>
<keyword evidence="10" id="KW-0472">Membrane</keyword>
<evidence type="ECO:0000313" key="14">
    <source>
        <dbReference type="EMBL" id="EGV60180.1"/>
    </source>
</evidence>
<dbReference type="GeneID" id="18246335"/>
<dbReference type="PANTHER" id="PTHR23070">
    <property type="entry name" value="BCS1 AAA-TYPE ATPASE"/>
    <property type="match status" value="1"/>
</dbReference>
<dbReference type="Pfam" id="PF08740">
    <property type="entry name" value="BCS1_N"/>
    <property type="match status" value="1"/>
</dbReference>
<keyword evidence="8" id="KW-1133">Transmembrane helix</keyword>
<comment type="similarity">
    <text evidence="2">Belongs to the AAA ATPase family. BCS1 subfamily.</text>
</comment>
<dbReference type="STRING" id="590646.G3BCJ6"/>
<keyword evidence="7" id="KW-0067">ATP-binding</keyword>
<dbReference type="GO" id="GO:0034551">
    <property type="term" value="P:mitochondrial respiratory chain complex III assembly"/>
    <property type="evidence" value="ECO:0007669"/>
    <property type="project" value="UniProtKB-ARBA"/>
</dbReference>
<feature type="domain" description="AAA+ ATPase" evidence="12">
    <location>
        <begin position="246"/>
        <end position="377"/>
    </location>
</feature>
<evidence type="ECO:0000256" key="6">
    <source>
        <dbReference type="ARBA" id="ARBA00022801"/>
    </source>
</evidence>
<evidence type="ECO:0000256" key="8">
    <source>
        <dbReference type="ARBA" id="ARBA00022989"/>
    </source>
</evidence>
<dbReference type="OrthoDB" id="10251412at2759"/>
<evidence type="ECO:0000256" key="4">
    <source>
        <dbReference type="ARBA" id="ARBA00022741"/>
    </source>
</evidence>
<evidence type="ECO:0000256" key="3">
    <source>
        <dbReference type="ARBA" id="ARBA00022692"/>
    </source>
</evidence>